<evidence type="ECO:0000256" key="1">
    <source>
        <dbReference type="SAM" id="Phobius"/>
    </source>
</evidence>
<evidence type="ECO:0000313" key="4">
    <source>
        <dbReference type="Proteomes" id="UP000284990"/>
    </source>
</evidence>
<feature type="transmembrane region" description="Helical" evidence="1">
    <location>
        <begin position="6"/>
        <end position="24"/>
    </location>
</feature>
<dbReference type="RefSeq" id="WP_118140881.1">
    <property type="nucleotide sequence ID" value="NZ_QSAQ01000031.1"/>
</dbReference>
<protein>
    <submittedName>
        <fullName evidence="2">Uncharacterized protein</fullName>
    </submittedName>
</protein>
<gene>
    <name evidence="3" type="ORF">DW916_07735</name>
    <name evidence="2" type="ORF">DWV60_11785</name>
</gene>
<dbReference type="Proteomes" id="UP000284990">
    <property type="component" value="Unassembled WGS sequence"/>
</dbReference>
<reference evidence="4 5" key="1">
    <citation type="submission" date="2018-08" db="EMBL/GenBank/DDBJ databases">
        <title>A genome reference for cultivated species of the human gut microbiota.</title>
        <authorList>
            <person name="Zou Y."/>
            <person name="Xue W."/>
            <person name="Luo G."/>
        </authorList>
    </citation>
    <scope>NUCLEOTIDE SEQUENCE [LARGE SCALE GENOMIC DNA]</scope>
    <source>
        <strain evidence="2 5">AF11-14</strain>
        <strain evidence="3 4">AM42-23AC</strain>
    </source>
</reference>
<accession>A0AA92U1V8</accession>
<organism evidence="2 5">
    <name type="scientific">Segatella copri</name>
    <dbReference type="NCBI Taxonomy" id="165179"/>
    <lineage>
        <taxon>Bacteria</taxon>
        <taxon>Pseudomonadati</taxon>
        <taxon>Bacteroidota</taxon>
        <taxon>Bacteroidia</taxon>
        <taxon>Bacteroidales</taxon>
        <taxon>Prevotellaceae</taxon>
        <taxon>Segatella</taxon>
    </lineage>
</organism>
<keyword evidence="1" id="KW-1133">Transmembrane helix</keyword>
<keyword evidence="1" id="KW-0812">Transmembrane</keyword>
<evidence type="ECO:0000313" key="3">
    <source>
        <dbReference type="EMBL" id="RHA86751.1"/>
    </source>
</evidence>
<evidence type="ECO:0000313" key="2">
    <source>
        <dbReference type="EMBL" id="RGW66601.1"/>
    </source>
</evidence>
<evidence type="ECO:0000313" key="5">
    <source>
        <dbReference type="Proteomes" id="UP000286077"/>
    </source>
</evidence>
<dbReference type="EMBL" id="QSAQ01000031">
    <property type="protein sequence ID" value="RGW66601.1"/>
    <property type="molecule type" value="Genomic_DNA"/>
</dbReference>
<proteinExistence type="predicted"/>
<sequence>MKKIAYVAIIVVIVVICGYAIKVASERDKMIAEEWEQHEIRAISKDSCMPKRDLVLKKYFGKSYKVIDSQFYNNKGYNDQNGSFSDKGTVEGVVEGRNGKFAYDMKVSIPYRNPKDWNLESLIVKDLKSCHYVYIVRDGKREDPREYEKANAISSSSETDVYVSDEDLYSIEDALQKEWNVSNASSSVGAESSNVFKVKKESVSGREVTVSYSLRSTYGGQKKFVDLHGVVKKNSDGSWSVVNLGY</sequence>
<dbReference type="Proteomes" id="UP000286077">
    <property type="component" value="Unassembled WGS sequence"/>
</dbReference>
<dbReference type="AlphaFoldDB" id="A0AA92U1V8"/>
<name>A0AA92U1V8_9BACT</name>
<dbReference type="EMBL" id="QSFW01000014">
    <property type="protein sequence ID" value="RHA86751.1"/>
    <property type="molecule type" value="Genomic_DNA"/>
</dbReference>
<comment type="caution">
    <text evidence="2">The sequence shown here is derived from an EMBL/GenBank/DDBJ whole genome shotgun (WGS) entry which is preliminary data.</text>
</comment>
<keyword evidence="1" id="KW-0472">Membrane</keyword>